<dbReference type="InterPro" id="IPR010430">
    <property type="entry name" value="DUF1028"/>
</dbReference>
<dbReference type="PANTHER" id="PTHR39328">
    <property type="entry name" value="BLL2871 PROTEIN"/>
    <property type="match status" value="1"/>
</dbReference>
<reference evidence="1 2" key="1">
    <citation type="submission" date="2024-10" db="EMBL/GenBank/DDBJ databases">
        <authorList>
            <person name="Yang X.-N."/>
        </authorList>
    </citation>
    <scope>NUCLEOTIDE SEQUENCE [LARGE SCALE GENOMIC DNA]</scope>
    <source>
        <strain evidence="1 2">CAU 1059</strain>
    </source>
</reference>
<sequence length="228" mass="23742">MTFSLAGRCRESGQIGYVVATSSVCVGARVGAIADGVVVFSQARTDPRLHAVGLSAWRQSPGDAEGALNAMHSAAVAPHWRQLGVFPMDGTPAHHTGASCLDHCGGVNGPHSMAIGNFLGTAKVLPAMIESFESATGPLARRLLTAIRAGEAAGSEREPLQSASLVVLGADDLKDVDLRVDFAQAPLAAMVRLLDDWLPKASAYRIRALDPDKAPASADVEGRDRPLG</sequence>
<dbReference type="PANTHER" id="PTHR39328:SF1">
    <property type="entry name" value="BLL2871 PROTEIN"/>
    <property type="match status" value="1"/>
</dbReference>
<comment type="caution">
    <text evidence="1">The sequence shown here is derived from an EMBL/GenBank/DDBJ whole genome shotgun (WGS) entry which is preliminary data.</text>
</comment>
<dbReference type="RefSeq" id="WP_377172694.1">
    <property type="nucleotide sequence ID" value="NZ_JBHTJC010000005.1"/>
</dbReference>
<dbReference type="EMBL" id="JBIHMM010000001">
    <property type="protein sequence ID" value="MFH0253683.1"/>
    <property type="molecule type" value="Genomic_DNA"/>
</dbReference>
<name>A0ABW7I6Q6_9RHOB</name>
<dbReference type="Gene3D" id="3.60.20.10">
    <property type="entry name" value="Glutamine Phosphoribosylpyrophosphate, subunit 1, domain 1"/>
    <property type="match status" value="1"/>
</dbReference>
<organism evidence="1 2">
    <name type="scientific">Roseovarius aquimarinus</name>
    <dbReference type="NCBI Taxonomy" id="1229156"/>
    <lineage>
        <taxon>Bacteria</taxon>
        <taxon>Pseudomonadati</taxon>
        <taxon>Pseudomonadota</taxon>
        <taxon>Alphaproteobacteria</taxon>
        <taxon>Rhodobacterales</taxon>
        <taxon>Roseobacteraceae</taxon>
        <taxon>Roseovarius</taxon>
    </lineage>
</organism>
<evidence type="ECO:0000313" key="2">
    <source>
        <dbReference type="Proteomes" id="UP001607157"/>
    </source>
</evidence>
<protein>
    <submittedName>
        <fullName evidence="1">DUF1028 domain-containing protein</fullName>
    </submittedName>
</protein>
<keyword evidence="2" id="KW-1185">Reference proteome</keyword>
<evidence type="ECO:0000313" key="1">
    <source>
        <dbReference type="EMBL" id="MFH0253683.1"/>
    </source>
</evidence>
<dbReference type="Pfam" id="PF06267">
    <property type="entry name" value="DUF1028"/>
    <property type="match status" value="1"/>
</dbReference>
<dbReference type="InterPro" id="IPR029055">
    <property type="entry name" value="Ntn_hydrolases_N"/>
</dbReference>
<dbReference type="SUPFAM" id="SSF56235">
    <property type="entry name" value="N-terminal nucleophile aminohydrolases (Ntn hydrolases)"/>
    <property type="match status" value="1"/>
</dbReference>
<accession>A0ABW7I6Q6</accession>
<proteinExistence type="predicted"/>
<gene>
    <name evidence="1" type="ORF">ACGRVM_07250</name>
</gene>
<dbReference type="Proteomes" id="UP001607157">
    <property type="component" value="Unassembled WGS sequence"/>
</dbReference>